<dbReference type="GO" id="GO:0016491">
    <property type="term" value="F:oxidoreductase activity"/>
    <property type="evidence" value="ECO:0007669"/>
    <property type="project" value="InterPro"/>
</dbReference>
<dbReference type="InterPro" id="IPR036249">
    <property type="entry name" value="Thioredoxin-like_sf"/>
</dbReference>
<dbReference type="PANTHER" id="PTHR42852">
    <property type="entry name" value="THIOL:DISULFIDE INTERCHANGE PROTEIN DSBE"/>
    <property type="match status" value="1"/>
</dbReference>
<keyword evidence="2" id="KW-0201">Cytochrome c-type biogenesis</keyword>
<dbReference type="Proteomes" id="UP000282423">
    <property type="component" value="Unassembled WGS sequence"/>
</dbReference>
<keyword evidence="4" id="KW-0676">Redox-active center</keyword>
<dbReference type="Pfam" id="PF00578">
    <property type="entry name" value="AhpC-TSA"/>
    <property type="match status" value="1"/>
</dbReference>
<dbReference type="EMBL" id="RBWS01000006">
    <property type="protein sequence ID" value="RKO72034.1"/>
    <property type="molecule type" value="Genomic_DNA"/>
</dbReference>
<feature type="signal peptide" evidence="5">
    <location>
        <begin position="1"/>
        <end position="20"/>
    </location>
</feature>
<feature type="domain" description="Thioredoxin" evidence="6">
    <location>
        <begin position="239"/>
        <end position="380"/>
    </location>
</feature>
<dbReference type="PROSITE" id="PS51352">
    <property type="entry name" value="THIOREDOXIN_2"/>
    <property type="match status" value="1"/>
</dbReference>
<proteinExistence type="predicted"/>
<sequence>MKNLKIAALALAFLPMASFAQQANFQINGSAPEAFNGKKVYLDYTKDGFPASDSSAIVNGKFSFKGTVEEPAYSRMVFDQDGKGKLIAQNIGDRLYFYLGNETYNITIRDSLRTASIKGSPLHKAYVAYLDEIGGGFMDIIDAGNKAFAAVKQDAPDASEQYKAIHEKFEARFEARRVKELAFAAKNPNSIFAVDALIDAANKRKLSEIEPLFLKLSKEVRQMTNARQLEARFLAERSVKIGNKAPDFSQPDTEGKMIRVSDFKGQYVLIDFWASWCSPCRAENPNLLKAYNKYKSKGLEVLAVSLDDTKGKNAWLKAIKDDGLPWIHVADLKGWSNEAAVLYGVRAVPQNYLVDPKGNIVAINIKGENLHQELAKIFGN</sequence>
<dbReference type="Gene3D" id="3.40.30.10">
    <property type="entry name" value="Glutaredoxin"/>
    <property type="match status" value="1"/>
</dbReference>
<dbReference type="InterPro" id="IPR000866">
    <property type="entry name" value="AhpC/TSA"/>
</dbReference>
<accession>A0A420W098</accession>
<feature type="chain" id="PRO_5019184441" evidence="5">
    <location>
        <begin position="21"/>
        <end position="380"/>
    </location>
</feature>
<dbReference type="Pfam" id="PF14289">
    <property type="entry name" value="DUF4369"/>
    <property type="match status" value="1"/>
</dbReference>
<keyword evidence="3" id="KW-1015">Disulfide bond</keyword>
<evidence type="ECO:0000259" key="6">
    <source>
        <dbReference type="PROSITE" id="PS51352"/>
    </source>
</evidence>
<dbReference type="AlphaFoldDB" id="A0A420W098"/>
<dbReference type="RefSeq" id="WP_121123009.1">
    <property type="nucleotide sequence ID" value="NZ_RBWS01000006.1"/>
</dbReference>
<keyword evidence="5" id="KW-0732">Signal</keyword>
<dbReference type="GO" id="GO:0030313">
    <property type="term" value="C:cell envelope"/>
    <property type="evidence" value="ECO:0007669"/>
    <property type="project" value="UniProtKB-SubCell"/>
</dbReference>
<dbReference type="CDD" id="cd02966">
    <property type="entry name" value="TlpA_like_family"/>
    <property type="match status" value="1"/>
</dbReference>
<evidence type="ECO:0000256" key="1">
    <source>
        <dbReference type="ARBA" id="ARBA00004196"/>
    </source>
</evidence>
<evidence type="ECO:0000256" key="5">
    <source>
        <dbReference type="SAM" id="SignalP"/>
    </source>
</evidence>
<organism evidence="7 8">
    <name type="scientific">Sphingobacterium puteale</name>
    <dbReference type="NCBI Taxonomy" id="2420510"/>
    <lineage>
        <taxon>Bacteria</taxon>
        <taxon>Pseudomonadati</taxon>
        <taxon>Bacteroidota</taxon>
        <taxon>Sphingobacteriia</taxon>
        <taxon>Sphingobacteriales</taxon>
        <taxon>Sphingobacteriaceae</taxon>
        <taxon>Sphingobacterium</taxon>
    </lineage>
</organism>
<dbReference type="InterPro" id="IPR025380">
    <property type="entry name" value="DUF4369"/>
</dbReference>
<keyword evidence="8" id="KW-1185">Reference proteome</keyword>
<evidence type="ECO:0000313" key="7">
    <source>
        <dbReference type="EMBL" id="RKO72034.1"/>
    </source>
</evidence>
<evidence type="ECO:0000313" key="8">
    <source>
        <dbReference type="Proteomes" id="UP000282423"/>
    </source>
</evidence>
<dbReference type="GO" id="GO:0017004">
    <property type="term" value="P:cytochrome complex assembly"/>
    <property type="evidence" value="ECO:0007669"/>
    <property type="project" value="UniProtKB-KW"/>
</dbReference>
<dbReference type="InterPro" id="IPR013766">
    <property type="entry name" value="Thioredoxin_domain"/>
</dbReference>
<evidence type="ECO:0000256" key="4">
    <source>
        <dbReference type="ARBA" id="ARBA00023284"/>
    </source>
</evidence>
<name>A0A420W098_9SPHI</name>
<dbReference type="SUPFAM" id="SSF52833">
    <property type="entry name" value="Thioredoxin-like"/>
    <property type="match status" value="1"/>
</dbReference>
<dbReference type="GO" id="GO:0016209">
    <property type="term" value="F:antioxidant activity"/>
    <property type="evidence" value="ECO:0007669"/>
    <property type="project" value="InterPro"/>
</dbReference>
<dbReference type="InterPro" id="IPR050553">
    <property type="entry name" value="Thioredoxin_ResA/DsbE_sf"/>
</dbReference>
<evidence type="ECO:0000256" key="3">
    <source>
        <dbReference type="ARBA" id="ARBA00023157"/>
    </source>
</evidence>
<protein>
    <submittedName>
        <fullName evidence="7">AhpC/TSA family protein</fullName>
    </submittedName>
</protein>
<comment type="caution">
    <text evidence="7">The sequence shown here is derived from an EMBL/GenBank/DDBJ whole genome shotgun (WGS) entry which is preliminary data.</text>
</comment>
<gene>
    <name evidence="7" type="ORF">D7322_07980</name>
</gene>
<evidence type="ECO:0000256" key="2">
    <source>
        <dbReference type="ARBA" id="ARBA00022748"/>
    </source>
</evidence>
<dbReference type="OrthoDB" id="750178at2"/>
<comment type="subcellular location">
    <subcellularLocation>
        <location evidence="1">Cell envelope</location>
    </subcellularLocation>
</comment>
<reference evidence="7 8" key="1">
    <citation type="submission" date="2018-10" db="EMBL/GenBank/DDBJ databases">
        <title>Sphingobacterium sp. M05W1-28.</title>
        <authorList>
            <person name="Cai H."/>
        </authorList>
    </citation>
    <scope>NUCLEOTIDE SEQUENCE [LARGE SCALE GENOMIC DNA]</scope>
    <source>
        <strain evidence="7 8">M05W1-28</strain>
    </source>
</reference>
<dbReference type="PANTHER" id="PTHR42852:SF6">
    <property type="entry name" value="THIOL:DISULFIDE INTERCHANGE PROTEIN DSBE"/>
    <property type="match status" value="1"/>
</dbReference>